<evidence type="ECO:0008006" key="3">
    <source>
        <dbReference type="Google" id="ProtNLM"/>
    </source>
</evidence>
<accession>A0A918S2Q4</accession>
<dbReference type="AlphaFoldDB" id="A0A918S2Q4"/>
<keyword evidence="2" id="KW-1185">Reference proteome</keyword>
<organism evidence="1 2">
    <name type="scientific">Arenicella chitinivorans</name>
    <dbReference type="NCBI Taxonomy" id="1329800"/>
    <lineage>
        <taxon>Bacteria</taxon>
        <taxon>Pseudomonadati</taxon>
        <taxon>Pseudomonadota</taxon>
        <taxon>Gammaproteobacteria</taxon>
        <taxon>Arenicellales</taxon>
        <taxon>Arenicellaceae</taxon>
        <taxon>Arenicella</taxon>
    </lineage>
</organism>
<dbReference type="EMBL" id="BMXA01000009">
    <property type="protein sequence ID" value="GHA21025.1"/>
    <property type="molecule type" value="Genomic_DNA"/>
</dbReference>
<sequence>MNALLTLATAASTDQSATLSFDYIKAVNQGSVTLDEQHVARVAHGLGIRLGVGDYVAVLDTPEGKFVVALLIAAPREQAYFELPFAEQLQIRARHVDVTGDESVTVRSASDITMECGQHIRLTCTNLFLTALDSMVNVMRHWVSKFDTGLIRADQVLHSDAENHIITANKDLRLDADRINMG</sequence>
<comment type="caution">
    <text evidence="1">The sequence shown here is derived from an EMBL/GenBank/DDBJ whole genome shotgun (WGS) entry which is preliminary data.</text>
</comment>
<reference evidence="1" key="1">
    <citation type="journal article" date="2014" name="Int. J. Syst. Evol. Microbiol.">
        <title>Complete genome sequence of Corynebacterium casei LMG S-19264T (=DSM 44701T), isolated from a smear-ripened cheese.</title>
        <authorList>
            <consortium name="US DOE Joint Genome Institute (JGI-PGF)"/>
            <person name="Walter F."/>
            <person name="Albersmeier A."/>
            <person name="Kalinowski J."/>
            <person name="Ruckert C."/>
        </authorList>
    </citation>
    <scope>NUCLEOTIDE SEQUENCE</scope>
    <source>
        <strain evidence="1">KCTC 12711</strain>
    </source>
</reference>
<dbReference type="RefSeq" id="WP_189402885.1">
    <property type="nucleotide sequence ID" value="NZ_BMXA01000009.1"/>
</dbReference>
<dbReference type="Proteomes" id="UP000614811">
    <property type="component" value="Unassembled WGS sequence"/>
</dbReference>
<evidence type="ECO:0000313" key="1">
    <source>
        <dbReference type="EMBL" id="GHA21025.1"/>
    </source>
</evidence>
<proteinExistence type="predicted"/>
<reference evidence="1" key="2">
    <citation type="submission" date="2020-09" db="EMBL/GenBank/DDBJ databases">
        <authorList>
            <person name="Sun Q."/>
            <person name="Kim S."/>
        </authorList>
    </citation>
    <scope>NUCLEOTIDE SEQUENCE</scope>
    <source>
        <strain evidence="1">KCTC 12711</strain>
    </source>
</reference>
<name>A0A918S2Q4_9GAMM</name>
<evidence type="ECO:0000313" key="2">
    <source>
        <dbReference type="Proteomes" id="UP000614811"/>
    </source>
</evidence>
<gene>
    <name evidence="1" type="ORF">GCM10008090_33710</name>
</gene>
<protein>
    <recommendedName>
        <fullName evidence="3">DUF3540 domain-containing protein</fullName>
    </recommendedName>
</protein>